<evidence type="ECO:0000256" key="4">
    <source>
        <dbReference type="ARBA" id="ARBA00022452"/>
    </source>
</evidence>
<dbReference type="GO" id="GO:0015288">
    <property type="term" value="F:porin activity"/>
    <property type="evidence" value="ECO:0007669"/>
    <property type="project" value="UniProtKB-KW"/>
</dbReference>
<evidence type="ECO:0000256" key="2">
    <source>
        <dbReference type="ARBA" id="ARBA00009450"/>
    </source>
</evidence>
<keyword evidence="8" id="KW-0625">Polysaccharide transport</keyword>
<dbReference type="Pfam" id="PF18412">
    <property type="entry name" value="Wza_C"/>
    <property type="match status" value="1"/>
</dbReference>
<evidence type="ECO:0000256" key="9">
    <source>
        <dbReference type="ARBA" id="ARBA00023065"/>
    </source>
</evidence>
<dbReference type="RefSeq" id="WP_034291193.1">
    <property type="nucleotide sequence ID" value="NZ_CP091519.2"/>
</dbReference>
<evidence type="ECO:0000256" key="8">
    <source>
        <dbReference type="ARBA" id="ARBA00023047"/>
    </source>
</evidence>
<evidence type="ECO:0000256" key="12">
    <source>
        <dbReference type="ARBA" id="ARBA00023139"/>
    </source>
</evidence>
<dbReference type="STRING" id="1120980.GCA_000745955_00423"/>
<feature type="domain" description="Polysaccharide export protein N-terminal" evidence="15">
    <location>
        <begin position="97"/>
        <end position="181"/>
    </location>
</feature>
<feature type="domain" description="SLBB" evidence="17">
    <location>
        <begin position="187"/>
        <end position="265"/>
    </location>
</feature>
<reference evidence="18 19" key="1">
    <citation type="submission" date="2018-06" db="EMBL/GenBank/DDBJ databases">
        <authorList>
            <consortium name="Pathogen Informatics"/>
            <person name="Doyle S."/>
        </authorList>
    </citation>
    <scope>NUCLEOTIDE SEQUENCE [LARGE SCALE GENOMIC DNA]</scope>
    <source>
        <strain evidence="18 19">NCTC10283</strain>
    </source>
</reference>
<keyword evidence="9" id="KW-0406">Ion transport</keyword>
<dbReference type="Pfam" id="PF22461">
    <property type="entry name" value="SLBB_2"/>
    <property type="match status" value="2"/>
</dbReference>
<evidence type="ECO:0000256" key="14">
    <source>
        <dbReference type="ARBA" id="ARBA00023288"/>
    </source>
</evidence>
<dbReference type="GO" id="GO:0015159">
    <property type="term" value="F:polysaccharide transmembrane transporter activity"/>
    <property type="evidence" value="ECO:0007669"/>
    <property type="project" value="InterPro"/>
</dbReference>
<keyword evidence="10" id="KW-0626">Porin</keyword>
<dbReference type="PANTHER" id="PTHR33619:SF3">
    <property type="entry name" value="POLYSACCHARIDE EXPORT PROTEIN GFCE-RELATED"/>
    <property type="match status" value="1"/>
</dbReference>
<keyword evidence="5" id="KW-0762">Sugar transport</keyword>
<accession>A0A376BVU1</accession>
<organism evidence="18 19">
    <name type="scientific">Alysiella crassa</name>
    <dbReference type="NCBI Taxonomy" id="153491"/>
    <lineage>
        <taxon>Bacteria</taxon>
        <taxon>Pseudomonadati</taxon>
        <taxon>Pseudomonadota</taxon>
        <taxon>Betaproteobacteria</taxon>
        <taxon>Neisseriales</taxon>
        <taxon>Neisseriaceae</taxon>
        <taxon>Alysiella</taxon>
    </lineage>
</organism>
<evidence type="ECO:0000259" key="16">
    <source>
        <dbReference type="Pfam" id="PF18412"/>
    </source>
</evidence>
<dbReference type="EMBL" id="UFSO01000003">
    <property type="protein sequence ID" value="SSY80961.1"/>
    <property type="molecule type" value="Genomic_DNA"/>
</dbReference>
<dbReference type="GO" id="GO:0009279">
    <property type="term" value="C:cell outer membrane"/>
    <property type="evidence" value="ECO:0007669"/>
    <property type="project" value="UniProtKB-SubCell"/>
</dbReference>
<evidence type="ECO:0000256" key="13">
    <source>
        <dbReference type="ARBA" id="ARBA00023237"/>
    </source>
</evidence>
<dbReference type="NCBIfam" id="NF011658">
    <property type="entry name" value="PRK15078.1"/>
    <property type="match status" value="1"/>
</dbReference>
<keyword evidence="14" id="KW-0449">Lipoprotein</keyword>
<dbReference type="InterPro" id="IPR003715">
    <property type="entry name" value="Poly_export_N"/>
</dbReference>
<protein>
    <submittedName>
        <fullName evidence="18">Polysaccharide export protein Wza</fullName>
    </submittedName>
</protein>
<dbReference type="InterPro" id="IPR054765">
    <property type="entry name" value="SLBB_dom"/>
</dbReference>
<keyword evidence="7" id="KW-0732">Signal</keyword>
<dbReference type="Proteomes" id="UP000254209">
    <property type="component" value="Unassembled WGS sequence"/>
</dbReference>
<name>A0A376BVU1_9NEIS</name>
<evidence type="ECO:0000313" key="19">
    <source>
        <dbReference type="Proteomes" id="UP000254209"/>
    </source>
</evidence>
<dbReference type="Gene3D" id="1.20.5.70">
    <property type="match status" value="1"/>
</dbReference>
<proteinExistence type="inferred from homology"/>
<evidence type="ECO:0000259" key="15">
    <source>
        <dbReference type="Pfam" id="PF02563"/>
    </source>
</evidence>
<keyword evidence="3" id="KW-0813">Transport</keyword>
<keyword evidence="11" id="KW-0472">Membrane</keyword>
<evidence type="ECO:0000256" key="10">
    <source>
        <dbReference type="ARBA" id="ARBA00023114"/>
    </source>
</evidence>
<dbReference type="GO" id="GO:0046930">
    <property type="term" value="C:pore complex"/>
    <property type="evidence" value="ECO:0007669"/>
    <property type="project" value="UniProtKB-KW"/>
</dbReference>
<comment type="subcellular location">
    <subcellularLocation>
        <location evidence="1">Cell outer membrane</location>
        <topology evidence="1">Multi-pass membrane protein</topology>
    </subcellularLocation>
</comment>
<dbReference type="InterPro" id="IPR040716">
    <property type="entry name" value="Wza_C"/>
</dbReference>
<dbReference type="InterPro" id="IPR049712">
    <property type="entry name" value="Poly_export"/>
</dbReference>
<evidence type="ECO:0000256" key="11">
    <source>
        <dbReference type="ARBA" id="ARBA00023136"/>
    </source>
</evidence>
<keyword evidence="13" id="KW-0998">Cell outer membrane</keyword>
<keyword evidence="6" id="KW-0812">Transmembrane</keyword>
<dbReference type="GO" id="GO:0006811">
    <property type="term" value="P:monoatomic ion transport"/>
    <property type="evidence" value="ECO:0007669"/>
    <property type="project" value="UniProtKB-KW"/>
</dbReference>
<keyword evidence="12" id="KW-0564">Palmitate</keyword>
<dbReference type="AlphaFoldDB" id="A0A376BVU1"/>
<evidence type="ECO:0000313" key="18">
    <source>
        <dbReference type="EMBL" id="SSY80961.1"/>
    </source>
</evidence>
<evidence type="ECO:0000256" key="1">
    <source>
        <dbReference type="ARBA" id="ARBA00004571"/>
    </source>
</evidence>
<evidence type="ECO:0000256" key="6">
    <source>
        <dbReference type="ARBA" id="ARBA00022692"/>
    </source>
</evidence>
<keyword evidence="4" id="KW-1134">Transmembrane beta strand</keyword>
<dbReference type="Gene3D" id="3.30.1950.10">
    <property type="entry name" value="wza like domain"/>
    <property type="match status" value="1"/>
</dbReference>
<evidence type="ECO:0000256" key="3">
    <source>
        <dbReference type="ARBA" id="ARBA00022448"/>
    </source>
</evidence>
<dbReference type="Gene3D" id="3.10.560.10">
    <property type="entry name" value="Outer membrane lipoprotein wza domain like"/>
    <property type="match status" value="2"/>
</dbReference>
<feature type="domain" description="SLBB" evidence="17">
    <location>
        <begin position="272"/>
        <end position="359"/>
    </location>
</feature>
<comment type="similarity">
    <text evidence="2">Belongs to the BexD/CtrA/VexA family.</text>
</comment>
<sequence length="390" mass="43206">MKTKFFPILLTAILLTGCAGVTRDNIGNRITNMIPGSTVNTKNKDIVYSDENNTQELSEAELNRRAAIYPISLSLLHQLNEPEARSRSNPALDAQKRNYRYRLGVGDVLLVKIFNQPDFNTYQQVVSNSTSNGITVDESGHIFYPLAGKIQARGKSLPEIQKVLTQRLAKYYKNPQIDVSISQYRSQSISVNGSVKQSGRFPLNDVPLTLLDAVSLAGGLTEAADTTNVKLTRNGRDITLSLQDLLQRGDMAQNQLLQNGDIVFVPTRADVQVYVLGEVGRQTVLTLDNNGLNLTEALAKAEGMNQNYANATGVFVFRNQPRHYMDGKDIHIYQLNLKDATAYALGTQFKLKPSDVVYVTAAPITRWNRVLSQIIPTVSGIATTRNTFNR</sequence>
<gene>
    <name evidence="18" type="ORF">NCTC10283_02525</name>
</gene>
<feature type="domain" description="Outer-membrane lipoprotein Wza C-terminal" evidence="16">
    <location>
        <begin position="362"/>
        <end position="383"/>
    </location>
</feature>
<evidence type="ECO:0000256" key="7">
    <source>
        <dbReference type="ARBA" id="ARBA00022729"/>
    </source>
</evidence>
<dbReference type="PANTHER" id="PTHR33619">
    <property type="entry name" value="POLYSACCHARIDE EXPORT PROTEIN GFCE-RELATED"/>
    <property type="match status" value="1"/>
</dbReference>
<evidence type="ECO:0000256" key="5">
    <source>
        <dbReference type="ARBA" id="ARBA00022597"/>
    </source>
</evidence>
<evidence type="ECO:0000259" key="17">
    <source>
        <dbReference type="Pfam" id="PF22461"/>
    </source>
</evidence>
<keyword evidence="19" id="KW-1185">Reference proteome</keyword>
<dbReference type="PROSITE" id="PS51257">
    <property type="entry name" value="PROKAR_LIPOPROTEIN"/>
    <property type="match status" value="1"/>
</dbReference>
<dbReference type="Pfam" id="PF02563">
    <property type="entry name" value="Poly_export"/>
    <property type="match status" value="1"/>
</dbReference>
<dbReference type="OrthoDB" id="9815244at2"/>